<evidence type="ECO:0000313" key="1">
    <source>
        <dbReference type="EMBL" id="QEE22421.1"/>
    </source>
</evidence>
<dbReference type="PANTHER" id="PTHR30204">
    <property type="entry name" value="REDOX-CYCLING DRUG-SENSING TRANSCRIPTIONAL ACTIVATOR SOXR"/>
    <property type="match status" value="1"/>
</dbReference>
<keyword evidence="2" id="KW-1185">Reference proteome</keyword>
<dbReference type="PROSITE" id="PS00552">
    <property type="entry name" value="HTH_MERR_1"/>
    <property type="match status" value="1"/>
</dbReference>
<dbReference type="PANTHER" id="PTHR30204:SF93">
    <property type="entry name" value="HTH MERR-TYPE DOMAIN-CONTAINING PROTEIN"/>
    <property type="match status" value="1"/>
</dbReference>
<dbReference type="EMBL" id="CP041690">
    <property type="protein sequence ID" value="QEE22421.1"/>
    <property type="molecule type" value="Genomic_DNA"/>
</dbReference>
<reference evidence="1 2" key="1">
    <citation type="journal article" date="2015" name="Int. J. Syst. Evol. Microbiol.">
        <title>Youhaiella tibetensis gen. nov., sp. nov., isolated from subsurface sediment.</title>
        <authorList>
            <person name="Wang Y.X."/>
            <person name="Huang F.Q."/>
            <person name="Nogi Y."/>
            <person name="Pang S.J."/>
            <person name="Wang P.K."/>
            <person name="Lv J."/>
        </authorList>
    </citation>
    <scope>NUCLEOTIDE SEQUENCE [LARGE SCALE GENOMIC DNA]</scope>
    <source>
        <strain evidence="2">fig4</strain>
    </source>
</reference>
<gene>
    <name evidence="1" type="ORF">FNA67_20640</name>
</gene>
<dbReference type="SMART" id="SM00422">
    <property type="entry name" value="HTH_MERR"/>
    <property type="match status" value="1"/>
</dbReference>
<dbReference type="Proteomes" id="UP000321062">
    <property type="component" value="Chromosome"/>
</dbReference>
<dbReference type="SUPFAM" id="SSF52540">
    <property type="entry name" value="P-loop containing nucleoside triphosphate hydrolases"/>
    <property type="match status" value="1"/>
</dbReference>
<dbReference type="Pfam" id="PF13411">
    <property type="entry name" value="MerR_1"/>
    <property type="match status" value="1"/>
</dbReference>
<dbReference type="InterPro" id="IPR027417">
    <property type="entry name" value="P-loop_NTPase"/>
</dbReference>
<dbReference type="CDD" id="cd00592">
    <property type="entry name" value="HTH_MerR-like"/>
    <property type="match status" value="1"/>
</dbReference>
<dbReference type="GO" id="GO:0003700">
    <property type="term" value="F:DNA-binding transcription factor activity"/>
    <property type="evidence" value="ECO:0007669"/>
    <property type="project" value="InterPro"/>
</dbReference>
<dbReference type="KEGG" id="yti:FNA67_20640"/>
<accession>A0A5B9DSK4</accession>
<name>A0A5B9DSK4_9HYPH</name>
<organism evidence="1 2">
    <name type="scientific">Paradevosia tibetensis</name>
    <dbReference type="NCBI Taxonomy" id="1447062"/>
    <lineage>
        <taxon>Bacteria</taxon>
        <taxon>Pseudomonadati</taxon>
        <taxon>Pseudomonadota</taxon>
        <taxon>Alphaproteobacteria</taxon>
        <taxon>Hyphomicrobiales</taxon>
        <taxon>Devosiaceae</taxon>
        <taxon>Paradevosia</taxon>
    </lineage>
</organism>
<dbReference type="InterPro" id="IPR009061">
    <property type="entry name" value="DNA-bd_dom_put_sf"/>
</dbReference>
<sequence>MTFKDRHYSPSEAADLLGVSVKALRLYEEKGFLAPLRSATGWRAYGPEDMARARDIVALRALGLSLAQIGRVLARDEAEMTRVLAGHQAALEGRIAQLTSALAQVGAMRSALGAGKAPAVSELAALAVPAAAPAVAFDLPWPWDGERFALERVASLTFIVGPLFSGKTRLARRLSETLAGAAFLGLERLAGDGADFRAGLAGDVALAARVARAQEWIVEDGGAASDALLALLVALEAPDPAILVIDMIEDGLDPGTQAALVAHLRRRGPQAKPVFCLTRSSAILDLAAVTPAEAVLFCPANHNPPMLVTPYPGAPGYEGVASCLGSPGQRARTAGVIAYRPNGGEEQRA</sequence>
<dbReference type="RefSeq" id="WP_147657992.1">
    <property type="nucleotide sequence ID" value="NZ_BMFM01000001.1"/>
</dbReference>
<dbReference type="SUPFAM" id="SSF46955">
    <property type="entry name" value="Putative DNA-binding domain"/>
    <property type="match status" value="1"/>
</dbReference>
<dbReference type="PROSITE" id="PS50937">
    <property type="entry name" value="HTH_MERR_2"/>
    <property type="match status" value="1"/>
</dbReference>
<protein>
    <submittedName>
        <fullName evidence="1">MerR family transcriptional regulator</fullName>
    </submittedName>
</protein>
<proteinExistence type="predicted"/>
<dbReference type="InterPro" id="IPR000551">
    <property type="entry name" value="MerR-type_HTH_dom"/>
</dbReference>
<dbReference type="Gene3D" id="1.10.1660.10">
    <property type="match status" value="1"/>
</dbReference>
<dbReference type="AlphaFoldDB" id="A0A5B9DSK4"/>
<evidence type="ECO:0000313" key="2">
    <source>
        <dbReference type="Proteomes" id="UP000321062"/>
    </source>
</evidence>
<dbReference type="GO" id="GO:0003677">
    <property type="term" value="F:DNA binding"/>
    <property type="evidence" value="ECO:0007669"/>
    <property type="project" value="InterPro"/>
</dbReference>
<dbReference type="OrthoDB" id="7817988at2"/>
<dbReference type="InterPro" id="IPR047057">
    <property type="entry name" value="MerR_fam"/>
</dbReference>